<dbReference type="Pfam" id="PF01168">
    <property type="entry name" value="Ala_racemase_N"/>
    <property type="match status" value="1"/>
</dbReference>
<sequence length="373" mass="40959">MKSRAWAEINLNHLRHNAKVLKKLLPPKCEVMAVVKANAYGHGDAVVAKELNRIGISAFAVAAIREGVHLRRQGITGEILILGYTSPEEFADLVRYDLTQTVVDCEYGKLLDQYGRKIKVHVKIDTGMHRLGEDYQNVRGIAGMFACKNLSVEGIFTHLGMADDSSPAGMNFSRFQIDNFYSVLAQLRDWGYDLPNVHIQSSYGVLNFPELQCDYARIGIALYGVLSTAEDQTKLSVDLRPVLSLKARVALTKEIGAGETVGYGCRFTAPYDMTIAVVSIGYADGFPRCLSCGGGYVLVKGKKAPVIGRICMDQLMIDCSGIPDVRQNDIVTLIGEDGTERITAEQVAKQAGTITNELCSRLGNRLERVYVSD</sequence>
<dbReference type="GO" id="GO:0005829">
    <property type="term" value="C:cytosol"/>
    <property type="evidence" value="ECO:0007669"/>
    <property type="project" value="TreeGrafter"/>
</dbReference>
<dbReference type="PANTHER" id="PTHR30511:SF0">
    <property type="entry name" value="ALANINE RACEMASE, CATABOLIC-RELATED"/>
    <property type="match status" value="1"/>
</dbReference>
<comment type="caution">
    <text evidence="8">The sequence shown here is derived from an EMBL/GenBank/DDBJ whole genome shotgun (WGS) entry which is preliminary data.</text>
</comment>
<evidence type="ECO:0000256" key="6">
    <source>
        <dbReference type="PIRSR" id="PIRSR600821-52"/>
    </source>
</evidence>
<dbReference type="NCBIfam" id="TIGR00492">
    <property type="entry name" value="alr"/>
    <property type="match status" value="1"/>
</dbReference>
<dbReference type="PRINTS" id="PR00992">
    <property type="entry name" value="ALARACEMASE"/>
</dbReference>
<evidence type="ECO:0000256" key="2">
    <source>
        <dbReference type="ARBA" id="ARBA00022898"/>
    </source>
</evidence>
<feature type="binding site" evidence="4 6">
    <location>
        <position position="130"/>
    </location>
    <ligand>
        <name>substrate</name>
    </ligand>
</feature>
<dbReference type="SUPFAM" id="SSF50621">
    <property type="entry name" value="Alanine racemase C-terminal domain-like"/>
    <property type="match status" value="1"/>
</dbReference>
<accession>M8DI48</accession>
<dbReference type="Gene3D" id="3.20.20.10">
    <property type="entry name" value="Alanine racemase"/>
    <property type="match status" value="1"/>
</dbReference>
<dbReference type="InterPro" id="IPR020622">
    <property type="entry name" value="Ala_racemase_pyridoxalP-BS"/>
</dbReference>
<dbReference type="NCBIfam" id="NF033131">
    <property type="entry name" value="vanT-G-Cterm"/>
    <property type="match status" value="1"/>
</dbReference>
<dbReference type="SUPFAM" id="SSF51419">
    <property type="entry name" value="PLP-binding barrel"/>
    <property type="match status" value="1"/>
</dbReference>
<dbReference type="GO" id="GO:0008784">
    <property type="term" value="F:alanine racemase activity"/>
    <property type="evidence" value="ECO:0007669"/>
    <property type="project" value="UniProtKB-UniRule"/>
</dbReference>
<evidence type="ECO:0000259" key="7">
    <source>
        <dbReference type="SMART" id="SM01005"/>
    </source>
</evidence>
<feature type="domain" description="Alanine racemase C-terminal" evidence="7">
    <location>
        <begin position="242"/>
        <end position="371"/>
    </location>
</feature>
<feature type="active site" description="Proton acceptor; specific for L-alanine" evidence="4">
    <location>
        <position position="263"/>
    </location>
</feature>
<protein>
    <recommendedName>
        <fullName evidence="4">Alanine racemase</fullName>
        <ecNumber evidence="4">5.1.1.1</ecNumber>
    </recommendedName>
</protein>
<comment type="pathway">
    <text evidence="4">Amino-acid biosynthesis; D-alanine biosynthesis; D-alanine from L-alanine: step 1/1.</text>
</comment>
<dbReference type="EC" id="5.1.1.1" evidence="4"/>
<dbReference type="FunFam" id="3.20.20.10:FF:000002">
    <property type="entry name" value="Alanine racemase"/>
    <property type="match status" value="1"/>
</dbReference>
<proteinExistence type="inferred from homology"/>
<dbReference type="UniPathway" id="UPA00042">
    <property type="reaction ID" value="UER00497"/>
</dbReference>
<evidence type="ECO:0000256" key="1">
    <source>
        <dbReference type="ARBA" id="ARBA00001933"/>
    </source>
</evidence>
<dbReference type="InterPro" id="IPR029066">
    <property type="entry name" value="PLP-binding_barrel"/>
</dbReference>
<gene>
    <name evidence="8" type="ORF">I532_10682</name>
</gene>
<comment type="cofactor">
    <cofactor evidence="1 4 5">
        <name>pyridoxal 5'-phosphate</name>
        <dbReference type="ChEBI" id="CHEBI:597326"/>
    </cofactor>
</comment>
<dbReference type="InterPro" id="IPR009006">
    <property type="entry name" value="Ala_racemase/Decarboxylase_C"/>
</dbReference>
<dbReference type="Pfam" id="PF00842">
    <property type="entry name" value="Ala_racemase_C"/>
    <property type="match status" value="1"/>
</dbReference>
<feature type="binding site" evidence="4 6">
    <location>
        <position position="312"/>
    </location>
    <ligand>
        <name>substrate</name>
    </ligand>
</feature>
<name>M8DI48_9BACL</name>
<dbReference type="EMBL" id="APBN01000003">
    <property type="protein sequence ID" value="EMT53238.1"/>
    <property type="molecule type" value="Genomic_DNA"/>
</dbReference>
<dbReference type="InterPro" id="IPR000821">
    <property type="entry name" value="Ala_racemase"/>
</dbReference>
<feature type="modified residue" description="N6-(pyridoxal phosphate)lysine" evidence="4 5">
    <location>
        <position position="36"/>
    </location>
</feature>
<dbReference type="GO" id="GO:0030632">
    <property type="term" value="P:D-alanine biosynthetic process"/>
    <property type="evidence" value="ECO:0007669"/>
    <property type="project" value="UniProtKB-UniRule"/>
</dbReference>
<organism evidence="8 9">
    <name type="scientific">Brevibacillus borstelensis AK1</name>
    <dbReference type="NCBI Taxonomy" id="1300222"/>
    <lineage>
        <taxon>Bacteria</taxon>
        <taxon>Bacillati</taxon>
        <taxon>Bacillota</taxon>
        <taxon>Bacilli</taxon>
        <taxon>Bacillales</taxon>
        <taxon>Paenibacillaceae</taxon>
        <taxon>Brevibacillus</taxon>
    </lineage>
</organism>
<dbReference type="Proteomes" id="UP000012081">
    <property type="component" value="Unassembled WGS sequence"/>
</dbReference>
<evidence type="ECO:0000313" key="8">
    <source>
        <dbReference type="EMBL" id="EMT53238.1"/>
    </source>
</evidence>
<evidence type="ECO:0000313" key="9">
    <source>
        <dbReference type="Proteomes" id="UP000012081"/>
    </source>
</evidence>
<dbReference type="AlphaFoldDB" id="M8DI48"/>
<comment type="similarity">
    <text evidence="4">Belongs to the alanine racemase family.</text>
</comment>
<dbReference type="InterPro" id="IPR011079">
    <property type="entry name" value="Ala_racemase_C"/>
</dbReference>
<keyword evidence="9" id="KW-1185">Reference proteome</keyword>
<dbReference type="SMART" id="SM01005">
    <property type="entry name" value="Ala_racemase_C"/>
    <property type="match status" value="1"/>
</dbReference>
<dbReference type="GO" id="GO:0030170">
    <property type="term" value="F:pyridoxal phosphate binding"/>
    <property type="evidence" value="ECO:0007669"/>
    <property type="project" value="UniProtKB-UniRule"/>
</dbReference>
<evidence type="ECO:0000256" key="5">
    <source>
        <dbReference type="PIRSR" id="PIRSR600821-50"/>
    </source>
</evidence>
<keyword evidence="3 4" id="KW-0413">Isomerase</keyword>
<dbReference type="HAMAP" id="MF_01201">
    <property type="entry name" value="Ala_racemase"/>
    <property type="match status" value="1"/>
</dbReference>
<dbReference type="Gene3D" id="2.40.37.10">
    <property type="entry name" value="Lyase, Ornithine Decarboxylase, Chain A, domain 1"/>
    <property type="match status" value="1"/>
</dbReference>
<comment type="catalytic activity">
    <reaction evidence="4">
        <text>L-alanine = D-alanine</text>
        <dbReference type="Rhea" id="RHEA:20249"/>
        <dbReference type="ChEBI" id="CHEBI:57416"/>
        <dbReference type="ChEBI" id="CHEBI:57972"/>
        <dbReference type="EC" id="5.1.1.1"/>
    </reaction>
</comment>
<dbReference type="STRING" id="1300222.I532_10682"/>
<evidence type="ECO:0000256" key="4">
    <source>
        <dbReference type="HAMAP-Rule" id="MF_01201"/>
    </source>
</evidence>
<dbReference type="PATRIC" id="fig|1300222.3.peg.2215"/>
<reference evidence="8 9" key="1">
    <citation type="submission" date="2013-03" db="EMBL/GenBank/DDBJ databases">
        <title>Assembly of a new bacterial strain Brevibacillus borstelensis AK1.</title>
        <authorList>
            <person name="Rajan I."/>
            <person name="PoliReddy D."/>
            <person name="Sugumar T."/>
            <person name="Rathinam K."/>
            <person name="Alqarawi S."/>
            <person name="Khalil A.B."/>
            <person name="Sivakumar N."/>
        </authorList>
    </citation>
    <scope>NUCLEOTIDE SEQUENCE [LARGE SCALE GENOMIC DNA]</scope>
    <source>
        <strain evidence="8 9">AK1</strain>
    </source>
</reference>
<keyword evidence="2 4" id="KW-0663">Pyridoxal phosphate</keyword>
<dbReference type="PANTHER" id="PTHR30511">
    <property type="entry name" value="ALANINE RACEMASE"/>
    <property type="match status" value="1"/>
</dbReference>
<feature type="active site" description="Proton acceptor; specific for D-alanine" evidence="4">
    <location>
        <position position="36"/>
    </location>
</feature>
<evidence type="ECO:0000256" key="3">
    <source>
        <dbReference type="ARBA" id="ARBA00023235"/>
    </source>
</evidence>
<dbReference type="InterPro" id="IPR001608">
    <property type="entry name" value="Ala_racemase_N"/>
</dbReference>
<dbReference type="PROSITE" id="PS00395">
    <property type="entry name" value="ALANINE_RACEMASE"/>
    <property type="match status" value="1"/>
</dbReference>
<comment type="function">
    <text evidence="4">Catalyzes the interconversion of L-alanine and D-alanine. May also act on other amino acids.</text>
</comment>